<organism evidence="1 2">
    <name type="scientific">Eumeta variegata</name>
    <name type="common">Bagworm moth</name>
    <name type="synonym">Eumeta japonica</name>
    <dbReference type="NCBI Taxonomy" id="151549"/>
    <lineage>
        <taxon>Eukaryota</taxon>
        <taxon>Metazoa</taxon>
        <taxon>Ecdysozoa</taxon>
        <taxon>Arthropoda</taxon>
        <taxon>Hexapoda</taxon>
        <taxon>Insecta</taxon>
        <taxon>Pterygota</taxon>
        <taxon>Neoptera</taxon>
        <taxon>Endopterygota</taxon>
        <taxon>Lepidoptera</taxon>
        <taxon>Glossata</taxon>
        <taxon>Ditrysia</taxon>
        <taxon>Tineoidea</taxon>
        <taxon>Psychidae</taxon>
        <taxon>Oiketicinae</taxon>
        <taxon>Eumeta</taxon>
    </lineage>
</organism>
<dbReference type="AlphaFoldDB" id="A0A4C1VXM6"/>
<name>A0A4C1VXM6_EUMVA</name>
<reference evidence="1 2" key="1">
    <citation type="journal article" date="2019" name="Commun. Biol.">
        <title>The bagworm genome reveals a unique fibroin gene that provides high tensile strength.</title>
        <authorList>
            <person name="Kono N."/>
            <person name="Nakamura H."/>
            <person name="Ohtoshi R."/>
            <person name="Tomita M."/>
            <person name="Numata K."/>
            <person name="Arakawa K."/>
        </authorList>
    </citation>
    <scope>NUCLEOTIDE SEQUENCE [LARGE SCALE GENOMIC DNA]</scope>
</reference>
<protein>
    <submittedName>
        <fullName evidence="1">Uncharacterized protein</fullName>
    </submittedName>
</protein>
<comment type="caution">
    <text evidence="1">The sequence shown here is derived from an EMBL/GenBank/DDBJ whole genome shotgun (WGS) entry which is preliminary data.</text>
</comment>
<accession>A0A4C1VXM6</accession>
<dbReference type="Proteomes" id="UP000299102">
    <property type="component" value="Unassembled WGS sequence"/>
</dbReference>
<evidence type="ECO:0000313" key="1">
    <source>
        <dbReference type="EMBL" id="GBP42575.1"/>
    </source>
</evidence>
<keyword evidence="2" id="KW-1185">Reference proteome</keyword>
<proteinExistence type="predicted"/>
<gene>
    <name evidence="1" type="ORF">EVAR_87126_1</name>
</gene>
<evidence type="ECO:0000313" key="2">
    <source>
        <dbReference type="Proteomes" id="UP000299102"/>
    </source>
</evidence>
<sequence length="111" mass="11855">MLAVSGELTHSPHLAGSKVLVGIFGSTDVSSDGKIHVVVRPASKMWMFISSNNTIKTYGNPKGKILRGTLEGIGDSEEPVELYRFGAETTLFVVAVSKLDGYFFASAFPAC</sequence>
<dbReference type="EMBL" id="BGZK01000421">
    <property type="protein sequence ID" value="GBP42575.1"/>
    <property type="molecule type" value="Genomic_DNA"/>
</dbReference>